<evidence type="ECO:0000313" key="2">
    <source>
        <dbReference type="EMBL" id="CAK9068900.1"/>
    </source>
</evidence>
<dbReference type="EMBL" id="CAXAMM010031902">
    <property type="protein sequence ID" value="CAK9068900.1"/>
    <property type="molecule type" value="Genomic_DNA"/>
</dbReference>
<evidence type="ECO:0000256" key="1">
    <source>
        <dbReference type="SAM" id="MobiDB-lite"/>
    </source>
</evidence>
<gene>
    <name evidence="2" type="ORF">SCF082_LOCUS34613</name>
</gene>
<feature type="compositionally biased region" description="Basic residues" evidence="1">
    <location>
        <begin position="198"/>
        <end position="210"/>
    </location>
</feature>
<dbReference type="Proteomes" id="UP001642464">
    <property type="component" value="Unassembled WGS sequence"/>
</dbReference>
<evidence type="ECO:0000313" key="3">
    <source>
        <dbReference type="Proteomes" id="UP001642464"/>
    </source>
</evidence>
<organism evidence="2 3">
    <name type="scientific">Durusdinium trenchii</name>
    <dbReference type="NCBI Taxonomy" id="1381693"/>
    <lineage>
        <taxon>Eukaryota</taxon>
        <taxon>Sar</taxon>
        <taxon>Alveolata</taxon>
        <taxon>Dinophyceae</taxon>
        <taxon>Suessiales</taxon>
        <taxon>Symbiodiniaceae</taxon>
        <taxon>Durusdinium</taxon>
    </lineage>
</organism>
<keyword evidence="3" id="KW-1185">Reference proteome</keyword>
<protein>
    <submittedName>
        <fullName evidence="2">Uncharacterized protein</fullName>
    </submittedName>
</protein>
<feature type="region of interest" description="Disordered" evidence="1">
    <location>
        <begin position="140"/>
        <end position="260"/>
    </location>
</feature>
<feature type="compositionally biased region" description="Basic and acidic residues" evidence="1">
    <location>
        <begin position="215"/>
        <end position="240"/>
    </location>
</feature>
<feature type="compositionally biased region" description="Basic and acidic residues" evidence="1">
    <location>
        <begin position="150"/>
        <end position="174"/>
    </location>
</feature>
<proteinExistence type="predicted"/>
<sequence>MPLLGSGVHCGGDQGRPETLAVLPGQSKHCPESYRSHTDPPCKRWSASNTVERVERCGCEMEMMWIGRNADPLKDEFLILKCIVLQGKLQTGDNRRLACLREWARRINRLVDIRVDVTATYDEKHLVSNFLQHYTTNTGALPRVRSGRSPRPDFSDEERDRPLERRPRYPEKGKGKGKSKGYGKKGKRDRAGEGPYGKSRKGKGKGRSKGAARYNGREEDGSYADDKDSRADLHDEYRGDFDEEAFPVQRGLSDDQGDGG</sequence>
<name>A0ABP0P2H6_9DINO</name>
<accession>A0ABP0P2H6</accession>
<comment type="caution">
    <text evidence="2">The sequence shown here is derived from an EMBL/GenBank/DDBJ whole genome shotgun (WGS) entry which is preliminary data.</text>
</comment>
<reference evidence="2 3" key="1">
    <citation type="submission" date="2024-02" db="EMBL/GenBank/DDBJ databases">
        <authorList>
            <person name="Chen Y."/>
            <person name="Shah S."/>
            <person name="Dougan E. K."/>
            <person name="Thang M."/>
            <person name="Chan C."/>
        </authorList>
    </citation>
    <scope>NUCLEOTIDE SEQUENCE [LARGE SCALE GENOMIC DNA]</scope>
</reference>
<feature type="compositionally biased region" description="Basic residues" evidence="1">
    <location>
        <begin position="175"/>
        <end position="188"/>
    </location>
</feature>